<dbReference type="EMBL" id="UGIX01000001">
    <property type="protein sequence ID" value="STP64836.1"/>
    <property type="molecule type" value="Genomic_DNA"/>
</dbReference>
<dbReference type="SMR" id="A0A1L6PA43"/>
<comment type="caution">
    <text evidence="4">The sequence shown here is derived from an EMBL/GenBank/DDBJ whole genome shotgun (WGS) entry which is preliminary data.</text>
</comment>
<dbReference type="InterPro" id="IPR008201">
    <property type="entry name" value="HepT-like"/>
</dbReference>
<evidence type="ECO:0000313" key="6">
    <source>
        <dbReference type="Proteomes" id="UP000244140"/>
    </source>
</evidence>
<evidence type="ECO:0000256" key="2">
    <source>
        <dbReference type="ARBA" id="ARBA00022722"/>
    </source>
</evidence>
<dbReference type="GO" id="GO:0004540">
    <property type="term" value="F:RNA nuclease activity"/>
    <property type="evidence" value="ECO:0007669"/>
    <property type="project" value="InterPro"/>
</dbReference>
<protein>
    <submittedName>
        <fullName evidence="4">DUF86 domain-containing protein</fullName>
    </submittedName>
    <submittedName>
        <fullName evidence="5">Protein of uncharacterized function DUF86</fullName>
    </submittedName>
</protein>
<organism evidence="4 6">
    <name type="scientific">Enterococcus faecalis</name>
    <name type="common">Streptococcus faecalis</name>
    <dbReference type="NCBI Taxonomy" id="1351"/>
    <lineage>
        <taxon>Bacteria</taxon>
        <taxon>Bacillati</taxon>
        <taxon>Bacillota</taxon>
        <taxon>Bacilli</taxon>
        <taxon>Lactobacillales</taxon>
        <taxon>Enterococcaceae</taxon>
        <taxon>Enterococcus</taxon>
    </lineage>
</organism>
<keyword evidence="2" id="KW-0540">Nuclease</keyword>
<gene>
    <name evidence="4" type="ORF">DAI13_14370</name>
    <name evidence="5" type="ORF">NCTC13379_01336</name>
</gene>
<evidence type="ECO:0000256" key="1">
    <source>
        <dbReference type="ARBA" id="ARBA00022649"/>
    </source>
</evidence>
<evidence type="ECO:0000256" key="3">
    <source>
        <dbReference type="ARBA" id="ARBA00022801"/>
    </source>
</evidence>
<keyword evidence="3" id="KW-0378">Hydrolase</keyword>
<name>A0A1L6PA43_ENTFL</name>
<dbReference type="GO" id="GO:0110001">
    <property type="term" value="C:toxin-antitoxin complex"/>
    <property type="evidence" value="ECO:0007669"/>
    <property type="project" value="InterPro"/>
</dbReference>
<evidence type="ECO:0000313" key="7">
    <source>
        <dbReference type="Proteomes" id="UP000254396"/>
    </source>
</evidence>
<dbReference type="Proteomes" id="UP000254396">
    <property type="component" value="Unassembled WGS sequence"/>
</dbReference>
<reference evidence="5 7" key="2">
    <citation type="submission" date="2018-06" db="EMBL/GenBank/DDBJ databases">
        <authorList>
            <consortium name="Pathogen Informatics"/>
            <person name="Doyle S."/>
        </authorList>
    </citation>
    <scope>NUCLEOTIDE SEQUENCE [LARGE SCALE GENOMIC DNA]</scope>
    <source>
        <strain evidence="5 7">NCTC13379</strain>
    </source>
</reference>
<accession>A0A1L6PA43</accession>
<dbReference type="EMBL" id="PZZH01000001">
    <property type="protein sequence ID" value="PTN78880.1"/>
    <property type="molecule type" value="Genomic_DNA"/>
</dbReference>
<sequence length="122" mass="14377">MKEKNRDIRVLKGTLIYCEDVKSALNRCSRSFEVFSHDRVFFHAISMSCMQVGELANSFSEGFKERNSGAVDWRQLRSIRNIFAHAYSNINKRTVWELATVFFPVYEEFCRQELARLQKEGR</sequence>
<proteinExistence type="predicted"/>
<dbReference type="RefSeq" id="WP_002365216.1">
    <property type="nucleotide sequence ID" value="NZ_BLPO01000010.1"/>
</dbReference>
<dbReference type="Pfam" id="PF01934">
    <property type="entry name" value="HepT-like"/>
    <property type="match status" value="1"/>
</dbReference>
<keyword evidence="1" id="KW-1277">Toxin-antitoxin system</keyword>
<dbReference type="AlphaFoldDB" id="A0A1L6PA43"/>
<evidence type="ECO:0000313" key="5">
    <source>
        <dbReference type="EMBL" id="STP64836.1"/>
    </source>
</evidence>
<evidence type="ECO:0000313" key="4">
    <source>
        <dbReference type="EMBL" id="PTN78880.1"/>
    </source>
</evidence>
<reference evidence="4 6" key="1">
    <citation type="submission" date="2018-04" db="EMBL/GenBank/DDBJ databases">
        <authorList>
            <person name="Van Tyne D."/>
        </authorList>
    </citation>
    <scope>NUCLEOTIDE SEQUENCE [LARGE SCALE GENOMIC DNA]</scope>
    <source>
        <strain evidence="4 6">B2535</strain>
    </source>
</reference>
<dbReference type="Proteomes" id="UP000244140">
    <property type="component" value="Unassembled WGS sequence"/>
</dbReference>
<dbReference type="GO" id="GO:0016787">
    <property type="term" value="F:hydrolase activity"/>
    <property type="evidence" value="ECO:0007669"/>
    <property type="project" value="UniProtKB-KW"/>
</dbReference>